<dbReference type="Pfam" id="PF10400">
    <property type="entry name" value="Vir_act_alpha_C"/>
    <property type="match status" value="1"/>
</dbReference>
<sequence length="189" mass="21636">MQLQGKYVALGLLGKRPMTGYEIKKEFESTISFFYDGSYGSVYPALAKLEQEGLIVKRTIVQEERPNKNEYAITEAGSAAFQAYLRSPLVADSIRSDLCMRLYFGGGADAGTMRSWLESGASDHRSNLETLQDFRERFELKMPLHMRLSLLMGIRYHEAHLETIQACMALLEQETMGDERPKEEYEWRS</sequence>
<reference evidence="3 4" key="1">
    <citation type="submission" date="2020-08" db="EMBL/GenBank/DDBJ databases">
        <title>Cohnella phylogeny.</title>
        <authorList>
            <person name="Dunlap C."/>
        </authorList>
    </citation>
    <scope>NUCLEOTIDE SEQUENCE [LARGE SCALE GENOMIC DNA]</scope>
    <source>
        <strain evidence="3 4">DSM 28246</strain>
    </source>
</reference>
<dbReference type="InterPro" id="IPR036388">
    <property type="entry name" value="WH-like_DNA-bd_sf"/>
</dbReference>
<evidence type="ECO:0000259" key="2">
    <source>
        <dbReference type="Pfam" id="PF10400"/>
    </source>
</evidence>
<name>A0A7X0VDZ3_9BACL</name>
<feature type="domain" description="Transcription regulator PadR C-terminal" evidence="2">
    <location>
        <begin position="94"/>
        <end position="172"/>
    </location>
</feature>
<dbReference type="SUPFAM" id="SSF46785">
    <property type="entry name" value="Winged helix' DNA-binding domain"/>
    <property type="match status" value="1"/>
</dbReference>
<evidence type="ECO:0000313" key="4">
    <source>
        <dbReference type="Proteomes" id="UP000547209"/>
    </source>
</evidence>
<dbReference type="PANTHER" id="PTHR43252:SF6">
    <property type="entry name" value="NEGATIVE TRANSCRIPTION REGULATOR PADR"/>
    <property type="match status" value="1"/>
</dbReference>
<dbReference type="Gene3D" id="1.10.10.10">
    <property type="entry name" value="Winged helix-like DNA-binding domain superfamily/Winged helix DNA-binding domain"/>
    <property type="match status" value="1"/>
</dbReference>
<gene>
    <name evidence="3" type="ORF">H7C19_03400</name>
</gene>
<dbReference type="AlphaFoldDB" id="A0A7X0VDZ3"/>
<evidence type="ECO:0000313" key="3">
    <source>
        <dbReference type="EMBL" id="MBB6669728.1"/>
    </source>
</evidence>
<proteinExistence type="predicted"/>
<keyword evidence="4" id="KW-1185">Reference proteome</keyword>
<dbReference type="EMBL" id="JACJVP010000004">
    <property type="protein sequence ID" value="MBB6669728.1"/>
    <property type="molecule type" value="Genomic_DNA"/>
</dbReference>
<accession>A0A7X0VDZ3</accession>
<dbReference type="RefSeq" id="WP_185141170.1">
    <property type="nucleotide sequence ID" value="NZ_JACJVP010000004.1"/>
</dbReference>
<dbReference type="InterPro" id="IPR018309">
    <property type="entry name" value="Tscrpt_reg_PadR_C"/>
</dbReference>
<protein>
    <submittedName>
        <fullName evidence="3">PadR family transcriptional regulator</fullName>
    </submittedName>
</protein>
<organism evidence="3 4">
    <name type="scientific">Cohnella nanjingensis</name>
    <dbReference type="NCBI Taxonomy" id="1387779"/>
    <lineage>
        <taxon>Bacteria</taxon>
        <taxon>Bacillati</taxon>
        <taxon>Bacillota</taxon>
        <taxon>Bacilli</taxon>
        <taxon>Bacillales</taxon>
        <taxon>Paenibacillaceae</taxon>
        <taxon>Cohnella</taxon>
    </lineage>
</organism>
<evidence type="ECO:0000259" key="1">
    <source>
        <dbReference type="Pfam" id="PF03551"/>
    </source>
</evidence>
<comment type="caution">
    <text evidence="3">The sequence shown here is derived from an EMBL/GenBank/DDBJ whole genome shotgun (WGS) entry which is preliminary data.</text>
</comment>
<dbReference type="Pfam" id="PF03551">
    <property type="entry name" value="PadR"/>
    <property type="match status" value="1"/>
</dbReference>
<feature type="domain" description="Transcription regulator PadR N-terminal" evidence="1">
    <location>
        <begin position="10"/>
        <end position="82"/>
    </location>
</feature>
<dbReference type="Proteomes" id="UP000547209">
    <property type="component" value="Unassembled WGS sequence"/>
</dbReference>
<dbReference type="InterPro" id="IPR005149">
    <property type="entry name" value="Tscrpt_reg_PadR_N"/>
</dbReference>
<dbReference type="InterPro" id="IPR036390">
    <property type="entry name" value="WH_DNA-bd_sf"/>
</dbReference>
<dbReference type="Gene3D" id="6.10.140.1570">
    <property type="match status" value="1"/>
</dbReference>
<dbReference type="PANTHER" id="PTHR43252">
    <property type="entry name" value="TRANSCRIPTIONAL REGULATOR YQJI"/>
    <property type="match status" value="1"/>
</dbReference>